<keyword evidence="3" id="KW-1185">Reference proteome</keyword>
<evidence type="ECO:0000313" key="3">
    <source>
        <dbReference type="Proteomes" id="UP000018936"/>
    </source>
</evidence>
<proteinExistence type="predicted"/>
<dbReference type="PANTHER" id="PTHR45872">
    <property type="entry name" value="RHO GUANINE NUCLEOTIDE EXCHANGE FACTOR 2, ISOFORM D"/>
    <property type="match status" value="1"/>
</dbReference>
<evidence type="ECO:0000313" key="2">
    <source>
        <dbReference type="EMBL" id="ETE72060.1"/>
    </source>
</evidence>
<dbReference type="AlphaFoldDB" id="V8PCK3"/>
<dbReference type="EMBL" id="AZIM01000274">
    <property type="protein sequence ID" value="ETE72060.1"/>
    <property type="molecule type" value="Genomic_DNA"/>
</dbReference>
<evidence type="ECO:0000256" key="1">
    <source>
        <dbReference type="SAM" id="MobiDB-lite"/>
    </source>
</evidence>
<protein>
    <submittedName>
        <fullName evidence="2">Rho guanine nucleotide exchange factor 11</fullName>
    </submittedName>
</protein>
<sequence>MGLGSLYGENDLLELDGELQKERQVAEKQLVQLGDILSPMSFALKTYMIHMGICPQEARPASMVEKSQEKDKWLPFFPKTKKPGSRHPDPPLPSLGPQSSSGKKEKEAAVEDKKRNPILKYIAKPKSSSQSMETLRRLLLHSFLPCQDSEPEDDLTPTPSGVNHSQHRGTAPAGQGEPSEGSSTSALPGPPEPDAQGAVTGSPSWGPTRDLGPGEGLEQVGPPMAQAGTQQSETPSGYLVVRKGNCRGGAPGRSDGPWHPPPLVAFGEGLGTLA</sequence>
<comment type="caution">
    <text evidence="2">The sequence shown here is derived from an EMBL/GenBank/DDBJ whole genome shotgun (WGS) entry which is preliminary data.</text>
</comment>
<organism evidence="2 3">
    <name type="scientific">Ophiophagus hannah</name>
    <name type="common">King cobra</name>
    <name type="synonym">Naja hannah</name>
    <dbReference type="NCBI Taxonomy" id="8665"/>
    <lineage>
        <taxon>Eukaryota</taxon>
        <taxon>Metazoa</taxon>
        <taxon>Chordata</taxon>
        <taxon>Craniata</taxon>
        <taxon>Vertebrata</taxon>
        <taxon>Euteleostomi</taxon>
        <taxon>Lepidosauria</taxon>
        <taxon>Squamata</taxon>
        <taxon>Bifurcata</taxon>
        <taxon>Unidentata</taxon>
        <taxon>Episquamata</taxon>
        <taxon>Toxicofera</taxon>
        <taxon>Serpentes</taxon>
        <taxon>Colubroidea</taxon>
        <taxon>Elapidae</taxon>
        <taxon>Elapinae</taxon>
        <taxon>Ophiophagus</taxon>
    </lineage>
</organism>
<accession>V8PCK3</accession>
<dbReference type="GO" id="GO:0001664">
    <property type="term" value="F:G protein-coupled receptor binding"/>
    <property type="evidence" value="ECO:0007669"/>
    <property type="project" value="TreeGrafter"/>
</dbReference>
<name>V8PCK3_OPHHA</name>
<feature type="non-terminal residue" evidence="2">
    <location>
        <position position="1"/>
    </location>
</feature>
<dbReference type="Proteomes" id="UP000018936">
    <property type="component" value="Unassembled WGS sequence"/>
</dbReference>
<feature type="compositionally biased region" description="Basic and acidic residues" evidence="1">
    <location>
        <begin position="102"/>
        <end position="115"/>
    </location>
</feature>
<feature type="region of interest" description="Disordered" evidence="1">
    <location>
        <begin position="75"/>
        <end position="133"/>
    </location>
</feature>
<reference evidence="2 3" key="1">
    <citation type="journal article" date="2013" name="Proc. Natl. Acad. Sci. U.S.A.">
        <title>The king cobra genome reveals dynamic gene evolution and adaptation in the snake venom system.</title>
        <authorList>
            <person name="Vonk F.J."/>
            <person name="Casewell N.R."/>
            <person name="Henkel C.V."/>
            <person name="Heimberg A.M."/>
            <person name="Jansen H.J."/>
            <person name="McCleary R.J."/>
            <person name="Kerkkamp H.M."/>
            <person name="Vos R.A."/>
            <person name="Guerreiro I."/>
            <person name="Calvete J.J."/>
            <person name="Wuster W."/>
            <person name="Woods A.E."/>
            <person name="Logan J.M."/>
            <person name="Harrison R.A."/>
            <person name="Castoe T.A."/>
            <person name="de Koning A.P."/>
            <person name="Pollock D.D."/>
            <person name="Yandell M."/>
            <person name="Calderon D."/>
            <person name="Renjifo C."/>
            <person name="Currier R.B."/>
            <person name="Salgado D."/>
            <person name="Pla D."/>
            <person name="Sanz L."/>
            <person name="Hyder A.S."/>
            <person name="Ribeiro J.M."/>
            <person name="Arntzen J.W."/>
            <person name="van den Thillart G.E."/>
            <person name="Boetzer M."/>
            <person name="Pirovano W."/>
            <person name="Dirks R.P."/>
            <person name="Spaink H.P."/>
            <person name="Duboule D."/>
            <person name="McGlinn E."/>
            <person name="Kini R.M."/>
            <person name="Richardson M.K."/>
        </authorList>
    </citation>
    <scope>NUCLEOTIDE SEQUENCE</scope>
    <source>
        <tissue evidence="2">Blood</tissue>
    </source>
</reference>
<dbReference type="OrthoDB" id="2272012at2759"/>
<dbReference type="GO" id="GO:0005737">
    <property type="term" value="C:cytoplasm"/>
    <property type="evidence" value="ECO:0007669"/>
    <property type="project" value="TreeGrafter"/>
</dbReference>
<dbReference type="GO" id="GO:0005085">
    <property type="term" value="F:guanyl-nucleotide exchange factor activity"/>
    <property type="evidence" value="ECO:0007669"/>
    <property type="project" value="TreeGrafter"/>
</dbReference>
<dbReference type="Gene3D" id="1.10.167.10">
    <property type="entry name" value="Regulator of G-protein Signalling 4, domain 2"/>
    <property type="match status" value="1"/>
</dbReference>
<dbReference type="PANTHER" id="PTHR45872:SF1">
    <property type="entry name" value="RHO GUANINE NUCLEOTIDE EXCHANGE FACTOR 11"/>
    <property type="match status" value="1"/>
</dbReference>
<dbReference type="GO" id="GO:0007186">
    <property type="term" value="P:G protein-coupled receptor signaling pathway"/>
    <property type="evidence" value="ECO:0007669"/>
    <property type="project" value="TreeGrafter"/>
</dbReference>
<gene>
    <name evidence="2" type="primary">ARHGEF11</name>
    <name evidence="2" type="ORF">L345_02110</name>
</gene>
<dbReference type="InterPro" id="IPR044926">
    <property type="entry name" value="RGS_subdomain_2"/>
</dbReference>
<feature type="region of interest" description="Disordered" evidence="1">
    <location>
        <begin position="146"/>
        <end position="263"/>
    </location>
</feature>